<keyword evidence="2" id="KW-1185">Reference proteome</keyword>
<protein>
    <submittedName>
        <fullName evidence="1">DUF1289 domain-containing protein</fullName>
    </submittedName>
</protein>
<evidence type="ECO:0000313" key="1">
    <source>
        <dbReference type="EMBL" id="NPT62529.1"/>
    </source>
</evidence>
<dbReference type="Proteomes" id="UP000655523">
    <property type="component" value="Unassembled WGS sequence"/>
</dbReference>
<name>A0A972P1P9_9BURK</name>
<dbReference type="AlphaFoldDB" id="A0A972P1P9"/>
<organism evidence="1 2">
    <name type="scientific">Paraburkholderia elongata</name>
    <dbReference type="NCBI Taxonomy" id="2675747"/>
    <lineage>
        <taxon>Bacteria</taxon>
        <taxon>Pseudomonadati</taxon>
        <taxon>Pseudomonadota</taxon>
        <taxon>Betaproteobacteria</taxon>
        <taxon>Burkholderiales</taxon>
        <taxon>Burkholderiaceae</taxon>
        <taxon>Paraburkholderia</taxon>
    </lineage>
</organism>
<proteinExistence type="predicted"/>
<accession>A0A972P1P9</accession>
<gene>
    <name evidence="1" type="ORF">GNZ13_50595</name>
</gene>
<dbReference type="InterPro" id="IPR010710">
    <property type="entry name" value="DUF1289"/>
</dbReference>
<comment type="caution">
    <text evidence="1">The sequence shown here is derived from an EMBL/GenBank/DDBJ whole genome shotgun (WGS) entry which is preliminary data.</text>
</comment>
<dbReference type="PANTHER" id="PTHR35175">
    <property type="entry name" value="DUF1289 DOMAIN-CONTAINING PROTEIN"/>
    <property type="match status" value="1"/>
</dbReference>
<reference evidence="1 2" key="1">
    <citation type="submission" date="2019-11" db="EMBL/GenBank/DDBJ databases">
        <title>Metabolism of dissolved organic matter in forest soils.</title>
        <authorList>
            <person name="Cyle K.T."/>
            <person name="Wilhelm R.C."/>
            <person name="Martinez C.E."/>
        </authorList>
    </citation>
    <scope>NUCLEOTIDE SEQUENCE [LARGE SCALE GENOMIC DNA]</scope>
    <source>
        <strain evidence="1 2">5N</strain>
    </source>
</reference>
<dbReference type="Pfam" id="PF06945">
    <property type="entry name" value="DUF1289"/>
    <property type="match status" value="1"/>
</dbReference>
<sequence>MAVKLPCVDVCTFDGKTRLCVGFFRTLDEIRTWKKMTDHRRHQVINDRARRRARLQRASPGVICVAGGLGRLNPWRGSVRHHGSFWRLASVTHGAIGSHPLIGE</sequence>
<evidence type="ECO:0000313" key="2">
    <source>
        <dbReference type="Proteomes" id="UP000655523"/>
    </source>
</evidence>
<dbReference type="EMBL" id="WOEZ01000332">
    <property type="protein sequence ID" value="NPT62529.1"/>
    <property type="molecule type" value="Genomic_DNA"/>
</dbReference>
<dbReference type="PANTHER" id="PTHR35175:SF2">
    <property type="entry name" value="DUF1289 DOMAIN-CONTAINING PROTEIN"/>
    <property type="match status" value="1"/>
</dbReference>